<dbReference type="PANTHER" id="PTHR48100:SF1">
    <property type="entry name" value="HISTIDINE PHOSPHATASE FAMILY PROTEIN-RELATED"/>
    <property type="match status" value="1"/>
</dbReference>
<dbReference type="Gene3D" id="3.40.50.1240">
    <property type="entry name" value="Phosphoglycerate mutase-like"/>
    <property type="match status" value="1"/>
</dbReference>
<name>A0A653I8K9_9BACL</name>
<dbReference type="AlphaFoldDB" id="A0A653I8K9"/>
<dbReference type="InterPro" id="IPR013078">
    <property type="entry name" value="His_Pase_superF_clade-1"/>
</dbReference>
<dbReference type="EMBL" id="CABWKQ010000016">
    <property type="protein sequence ID" value="VWX35234.1"/>
    <property type="molecule type" value="Genomic_DNA"/>
</dbReference>
<organism evidence="1 2">
    <name type="scientific">Exiguobacterium oxidotolerans</name>
    <dbReference type="NCBI Taxonomy" id="223958"/>
    <lineage>
        <taxon>Bacteria</taxon>
        <taxon>Bacillati</taxon>
        <taxon>Bacillota</taxon>
        <taxon>Bacilli</taxon>
        <taxon>Bacillales</taxon>
        <taxon>Bacillales Family XII. Incertae Sedis</taxon>
        <taxon>Exiguobacterium</taxon>
    </lineage>
</organism>
<dbReference type="Pfam" id="PF00300">
    <property type="entry name" value="His_Phos_1"/>
    <property type="match status" value="1"/>
</dbReference>
<dbReference type="PANTHER" id="PTHR48100">
    <property type="entry name" value="BROAD-SPECIFICITY PHOSPHATASE YOR283W-RELATED"/>
    <property type="match status" value="1"/>
</dbReference>
<reference evidence="1 2" key="1">
    <citation type="submission" date="2019-10" db="EMBL/GenBank/DDBJ databases">
        <authorList>
            <person name="Karimi E."/>
        </authorList>
    </citation>
    <scope>NUCLEOTIDE SEQUENCE [LARGE SCALE GENOMIC DNA]</scope>
    <source>
        <strain evidence="1">Exiguobacterium sp. 9Y</strain>
    </source>
</reference>
<keyword evidence="2" id="KW-1185">Reference proteome</keyword>
<dbReference type="InterPro" id="IPR050275">
    <property type="entry name" value="PGM_Phosphatase"/>
</dbReference>
<dbReference type="GO" id="GO:0016791">
    <property type="term" value="F:phosphatase activity"/>
    <property type="evidence" value="ECO:0007669"/>
    <property type="project" value="TreeGrafter"/>
</dbReference>
<proteinExistence type="predicted"/>
<dbReference type="SMART" id="SM00855">
    <property type="entry name" value="PGAM"/>
    <property type="match status" value="1"/>
</dbReference>
<dbReference type="Proteomes" id="UP000439752">
    <property type="component" value="Unassembled WGS sequence"/>
</dbReference>
<gene>
    <name evidence="1" type="ORF">EXIGUO9Y_230017</name>
</gene>
<evidence type="ECO:0000313" key="2">
    <source>
        <dbReference type="Proteomes" id="UP000439752"/>
    </source>
</evidence>
<dbReference type="CDD" id="cd07067">
    <property type="entry name" value="HP_PGM_like"/>
    <property type="match status" value="1"/>
</dbReference>
<dbReference type="SUPFAM" id="SSF53254">
    <property type="entry name" value="Phosphoglycerate mutase-like"/>
    <property type="match status" value="1"/>
</dbReference>
<protein>
    <submittedName>
        <fullName evidence="1">Phosphoglycerate mutase</fullName>
    </submittedName>
</protein>
<dbReference type="RefSeq" id="WP_159173171.1">
    <property type="nucleotide sequence ID" value="NZ_LR732312.1"/>
</dbReference>
<accession>A0A653I8K9</accession>
<dbReference type="GO" id="GO:0005737">
    <property type="term" value="C:cytoplasm"/>
    <property type="evidence" value="ECO:0007669"/>
    <property type="project" value="TreeGrafter"/>
</dbReference>
<evidence type="ECO:0000313" key="1">
    <source>
        <dbReference type="EMBL" id="VWX35234.1"/>
    </source>
</evidence>
<dbReference type="InterPro" id="IPR029033">
    <property type="entry name" value="His_PPase_superfam"/>
</dbReference>
<sequence>MKKIYLIRHCEASGQEPDAPLTENGHRQAKELVSFFESRSVNRILSSPFRRAIESIEAVAFQKNCSIEIQDDLRERVLSRQPLTDWQEHLQRTFTDFDYACPGGETSAEATRRIQDIMNDVWSHSAETTVLVTHGNLMALLLKAIDSYFGFDDWKQMSNPDVYFVMKEKEIYTYKRLWNETR</sequence>